<sequence length="75" mass="8210">MGWNNSTALAKFSSDDCYADGQLPTYLTDIRGWSGVRIKQLDPSKLSGRSETRRVLETIGGDGMNSGDVGEKDRQ</sequence>
<evidence type="ECO:0000313" key="3">
    <source>
        <dbReference type="Proteomes" id="UP001148312"/>
    </source>
</evidence>
<comment type="caution">
    <text evidence="2">The sequence shown here is derived from an EMBL/GenBank/DDBJ whole genome shotgun (WGS) entry which is preliminary data.</text>
</comment>
<gene>
    <name evidence="2" type="ORF">N7539_007611</name>
</gene>
<reference evidence="2" key="2">
    <citation type="journal article" date="2023" name="IMA Fungus">
        <title>Comparative genomic study of the Penicillium genus elucidates a diverse pangenome and 15 lateral gene transfer events.</title>
        <authorList>
            <person name="Petersen C."/>
            <person name="Sorensen T."/>
            <person name="Nielsen M.R."/>
            <person name="Sondergaard T.E."/>
            <person name="Sorensen J.L."/>
            <person name="Fitzpatrick D.A."/>
            <person name="Frisvad J.C."/>
            <person name="Nielsen K.L."/>
        </authorList>
    </citation>
    <scope>NUCLEOTIDE SEQUENCE</scope>
    <source>
        <strain evidence="2">IBT 30728</strain>
    </source>
</reference>
<organism evidence="2 3">
    <name type="scientific">Penicillium diatomitis</name>
    <dbReference type="NCBI Taxonomy" id="2819901"/>
    <lineage>
        <taxon>Eukaryota</taxon>
        <taxon>Fungi</taxon>
        <taxon>Dikarya</taxon>
        <taxon>Ascomycota</taxon>
        <taxon>Pezizomycotina</taxon>
        <taxon>Eurotiomycetes</taxon>
        <taxon>Eurotiomycetidae</taxon>
        <taxon>Eurotiales</taxon>
        <taxon>Aspergillaceae</taxon>
        <taxon>Penicillium</taxon>
    </lineage>
</organism>
<dbReference type="GeneID" id="81627461"/>
<evidence type="ECO:0000256" key="1">
    <source>
        <dbReference type="SAM" id="MobiDB-lite"/>
    </source>
</evidence>
<dbReference type="AlphaFoldDB" id="A0A9W9WVT4"/>
<evidence type="ECO:0000313" key="2">
    <source>
        <dbReference type="EMBL" id="KAJ5477467.1"/>
    </source>
</evidence>
<proteinExistence type="predicted"/>
<protein>
    <submittedName>
        <fullName evidence="2">Uncharacterized protein</fullName>
    </submittedName>
</protein>
<dbReference type="Proteomes" id="UP001148312">
    <property type="component" value="Unassembled WGS sequence"/>
</dbReference>
<keyword evidence="3" id="KW-1185">Reference proteome</keyword>
<reference evidence="2" key="1">
    <citation type="submission" date="2022-12" db="EMBL/GenBank/DDBJ databases">
        <authorList>
            <person name="Petersen C."/>
        </authorList>
    </citation>
    <scope>NUCLEOTIDE SEQUENCE</scope>
    <source>
        <strain evidence="2">IBT 30728</strain>
    </source>
</reference>
<accession>A0A9W9WVT4</accession>
<dbReference type="EMBL" id="JAPWDQ010000010">
    <property type="protein sequence ID" value="KAJ5477467.1"/>
    <property type="molecule type" value="Genomic_DNA"/>
</dbReference>
<dbReference type="RefSeq" id="XP_056788011.1">
    <property type="nucleotide sequence ID" value="XM_056937212.1"/>
</dbReference>
<feature type="region of interest" description="Disordered" evidence="1">
    <location>
        <begin position="47"/>
        <end position="75"/>
    </location>
</feature>
<name>A0A9W9WVT4_9EURO</name>